<evidence type="ECO:0000313" key="5">
    <source>
        <dbReference type="Proteomes" id="UP001626550"/>
    </source>
</evidence>
<dbReference type="Gene3D" id="2.60.40.790">
    <property type="match status" value="2"/>
</dbReference>
<feature type="domain" description="SHSP" evidence="3">
    <location>
        <begin position="1"/>
        <end position="102"/>
    </location>
</feature>
<dbReference type="PANTHER" id="PTHR45640">
    <property type="entry name" value="HEAT SHOCK PROTEIN HSP-12.2-RELATED"/>
    <property type="match status" value="1"/>
</dbReference>
<dbReference type="Proteomes" id="UP001626550">
    <property type="component" value="Unassembled WGS sequence"/>
</dbReference>
<proteinExistence type="inferred from homology"/>
<reference evidence="4 5" key="1">
    <citation type="submission" date="2024-11" db="EMBL/GenBank/DDBJ databases">
        <title>Adaptive evolution of stress response genes in parasites aligns with host niche diversity.</title>
        <authorList>
            <person name="Hahn C."/>
            <person name="Resl P."/>
        </authorList>
    </citation>
    <scope>NUCLEOTIDE SEQUENCE [LARGE SCALE GENOMIC DNA]</scope>
    <source>
        <strain evidence="4">EGGRZ-B1_66</strain>
        <tissue evidence="4">Body</tissue>
    </source>
</reference>
<dbReference type="PROSITE" id="PS01031">
    <property type="entry name" value="SHSP"/>
    <property type="match status" value="2"/>
</dbReference>
<comment type="similarity">
    <text evidence="1 2">Belongs to the small heat shock protein (HSP20) family.</text>
</comment>
<gene>
    <name evidence="4" type="ORF">Ciccas_007576</name>
</gene>
<evidence type="ECO:0000256" key="1">
    <source>
        <dbReference type="PROSITE-ProRule" id="PRU00285"/>
    </source>
</evidence>
<dbReference type="EMBL" id="JBJKFK010001182">
    <property type="protein sequence ID" value="KAL3313823.1"/>
    <property type="molecule type" value="Genomic_DNA"/>
</dbReference>
<dbReference type="SUPFAM" id="SSF49764">
    <property type="entry name" value="HSP20-like chaperones"/>
    <property type="match status" value="2"/>
</dbReference>
<dbReference type="InterPro" id="IPR002068">
    <property type="entry name" value="A-crystallin/Hsp20_dom"/>
</dbReference>
<keyword evidence="5" id="KW-1185">Reference proteome</keyword>
<organism evidence="4 5">
    <name type="scientific">Cichlidogyrus casuarinus</name>
    <dbReference type="NCBI Taxonomy" id="1844966"/>
    <lineage>
        <taxon>Eukaryota</taxon>
        <taxon>Metazoa</taxon>
        <taxon>Spiralia</taxon>
        <taxon>Lophotrochozoa</taxon>
        <taxon>Platyhelminthes</taxon>
        <taxon>Monogenea</taxon>
        <taxon>Monopisthocotylea</taxon>
        <taxon>Dactylogyridea</taxon>
        <taxon>Ancyrocephalidae</taxon>
        <taxon>Cichlidogyrus</taxon>
    </lineage>
</organism>
<name>A0ABD2Q2I0_9PLAT</name>
<evidence type="ECO:0000313" key="4">
    <source>
        <dbReference type="EMBL" id="KAL3313823.1"/>
    </source>
</evidence>
<evidence type="ECO:0000259" key="3">
    <source>
        <dbReference type="PROSITE" id="PS01031"/>
    </source>
</evidence>
<dbReference type="InterPro" id="IPR008978">
    <property type="entry name" value="HSP20-like_chaperone"/>
</dbReference>
<sequence length="291" mass="33185">MSISRYETLTNGDYEYVLEVDIQDFLPSQLQVTLTDYSLLICAERGYRDGQVFQDFRREVQLPLNVRTTGVRARYINNGILEIRAPVYYQDMTLIRSGISAPSTNYITIQNADVCYPPRSRSVTYECTPVRSRSMLGLRSSRSRSPVKIVYDLEPVNSNYVRQTEVIKTMSSCPSTYQHRIELDTIFRPEHLSIMVDNGIVYVNASVDRDPRCLISTGGQSFRDGSWSHREFRCEHTLPGDVDSSCLRAELVTGCLILRAPYRSGPYSTGKARIVYEVPIRGNQFMDLAIN</sequence>
<comment type="caution">
    <text evidence="4">The sequence shown here is derived from an EMBL/GenBank/DDBJ whole genome shotgun (WGS) entry which is preliminary data.</text>
</comment>
<dbReference type="PANTHER" id="PTHR45640:SF26">
    <property type="entry name" value="RE23625P"/>
    <property type="match status" value="1"/>
</dbReference>
<accession>A0ABD2Q2I0</accession>
<protein>
    <recommendedName>
        <fullName evidence="3">SHSP domain-containing protein</fullName>
    </recommendedName>
</protein>
<dbReference type="InterPro" id="IPR001436">
    <property type="entry name" value="Alpha-crystallin/sHSP_animal"/>
</dbReference>
<feature type="domain" description="SHSP" evidence="3">
    <location>
        <begin position="157"/>
        <end position="281"/>
    </location>
</feature>
<evidence type="ECO:0000256" key="2">
    <source>
        <dbReference type="RuleBase" id="RU003616"/>
    </source>
</evidence>
<dbReference type="AlphaFoldDB" id="A0ABD2Q2I0"/>
<dbReference type="Pfam" id="PF00011">
    <property type="entry name" value="HSP20"/>
    <property type="match status" value="1"/>
</dbReference>
<dbReference type="CDD" id="cd06464">
    <property type="entry name" value="ACD_sHsps-like"/>
    <property type="match status" value="2"/>
</dbReference>